<feature type="region of interest" description="Disordered" evidence="2">
    <location>
        <begin position="277"/>
        <end position="397"/>
    </location>
</feature>
<protein>
    <submittedName>
        <fullName evidence="3">Uncharacterized protein</fullName>
    </submittedName>
</protein>
<reference evidence="3" key="1">
    <citation type="journal article" date="2021" name="Proc. Natl. Acad. Sci. U.S.A.">
        <title>Three genomes in the algal genus Volvox reveal the fate of a haploid sex-determining region after a transition to homothallism.</title>
        <authorList>
            <person name="Yamamoto K."/>
            <person name="Hamaji T."/>
            <person name="Kawai-Toyooka H."/>
            <person name="Matsuzaki R."/>
            <person name="Takahashi F."/>
            <person name="Nishimura Y."/>
            <person name="Kawachi M."/>
            <person name="Noguchi H."/>
            <person name="Minakuchi Y."/>
            <person name="Umen J.G."/>
            <person name="Toyoda A."/>
            <person name="Nozaki H."/>
        </authorList>
    </citation>
    <scope>NUCLEOTIDE SEQUENCE</scope>
    <source>
        <strain evidence="3">NIES-3785</strain>
    </source>
</reference>
<gene>
    <name evidence="3" type="ORF">Vretimale_492</name>
</gene>
<feature type="compositionally biased region" description="Low complexity" evidence="2">
    <location>
        <begin position="440"/>
        <end position="456"/>
    </location>
</feature>
<dbReference type="Proteomes" id="UP000722791">
    <property type="component" value="Unassembled WGS sequence"/>
</dbReference>
<accession>A0A8J4C042</accession>
<feature type="compositionally biased region" description="Pro residues" evidence="2">
    <location>
        <begin position="292"/>
        <end position="307"/>
    </location>
</feature>
<feature type="coiled-coil region" evidence="1">
    <location>
        <begin position="665"/>
        <end position="759"/>
    </location>
</feature>
<name>A0A8J4C042_9CHLO</name>
<sequence length="1059" mass="112664">MATDTSFDWCSFFALFWNDKGFKCKINIPDTVLFRYGQLSAWWATNKEGYIQRHASHNTTMEAIRRRFIQVAECDEANYSKYVAIVRAADGQPQLLRLQAFNQLTELLSDKLEAGNTVSSAEVDSLQVLQAFVQPHNDLRYVTTYVAAGANNITCHTFQRKYSRRYVAQGSALPPGAADAFANDSSFAYGASAAALDETPDPITGQGAVDATLKMEFRKLTSHLVKYIEKAHRLTLSGIVVEWIRDACGKIYLQSVLRTEWATNAYGNGGGSLSAANLTGEPLDLEDGGVAPPSPRSPRLPPPPPPTLGDVGDEGPSVAWASAPGPGSGFAPSMATNPNGSPIYAPPPSGSSLAMTVPQPNRTLMLMPPSRPSSAYPGGGGGGASTPQMSEFIRPAGVPGVGAGSTMSSLAAFPGGGRAAGLSVSVTNTWPSHQHEAQLGSGAVTARSTTGTTSGALQPLGPGGGRPMSSATYHTQHSVSASGQVAGGGGAAGGRIQSARSALGGSSVMAERGSSSRPARPGSSPVAFGRNSNTSPLRSAALVPAPTPGIIPNTGLVPDRAGSPPGGVINSGASTNRTGSPARSRPGTGTTAGGSAGTGHVNSGARGAPLMMQQLTRDLESARDQLLAQNQLAEASASKVRQLEREKELLVAAFDQRVAELQSSLLVARQDLGSARQEAEEQRKRAIEAEARITELELKAHVLQSTLDGERGTVMTALKECHERDVTVKQRAEQLEAEVQRLTERLKEETTAVSALKRQLLQFSDIAERYATTLREGEMEPGMQEVLDRVQKLFVGQTNPFGESYAVQKVLNHYHGDLRAVFLYYAQLENNFAAYWPPSMAFQQWMLFCKETETSDPRSNSRVSTVTQPHKMLHPRDCEAVFRAYAKLDPNAINTAAPVLTYEGFLSAIIDVSFRVKRFDNPYLSEAVREYILSYVSRASKMSPTGLRRGQVRDALEGTKEGPPPSPGGPHLAPTKSMTRAGTASKKKTAIISSAVQEYPIVRTMTGLIRTTTGTSAGGSLAASRPSSALSRKGSMHHTPMEQDLALEYSASTSRVMTS</sequence>
<feature type="compositionally biased region" description="Polar residues" evidence="2">
    <location>
        <begin position="350"/>
        <end position="362"/>
    </location>
</feature>
<dbReference type="OrthoDB" id="545928at2759"/>
<feature type="region of interest" description="Disordered" evidence="2">
    <location>
        <begin position="956"/>
        <end position="987"/>
    </location>
</feature>
<dbReference type="EMBL" id="BNCQ01000001">
    <property type="protein sequence ID" value="GIL94238.1"/>
    <property type="molecule type" value="Genomic_DNA"/>
</dbReference>
<comment type="caution">
    <text evidence="3">The sequence shown here is derived from an EMBL/GenBank/DDBJ whole genome shotgun (WGS) entry which is preliminary data.</text>
</comment>
<feature type="region of interest" description="Disordered" evidence="2">
    <location>
        <begin position="433"/>
        <end position="606"/>
    </location>
</feature>
<dbReference type="AlphaFoldDB" id="A0A8J4C042"/>
<keyword evidence="1" id="KW-0175">Coiled coil</keyword>
<evidence type="ECO:0000256" key="2">
    <source>
        <dbReference type="SAM" id="MobiDB-lite"/>
    </source>
</evidence>
<organism evidence="3 4">
    <name type="scientific">Volvox reticuliferus</name>
    <dbReference type="NCBI Taxonomy" id="1737510"/>
    <lineage>
        <taxon>Eukaryota</taxon>
        <taxon>Viridiplantae</taxon>
        <taxon>Chlorophyta</taxon>
        <taxon>core chlorophytes</taxon>
        <taxon>Chlorophyceae</taxon>
        <taxon>CS clade</taxon>
        <taxon>Chlamydomonadales</taxon>
        <taxon>Volvocaceae</taxon>
        <taxon>Volvox</taxon>
    </lineage>
</organism>
<evidence type="ECO:0000313" key="3">
    <source>
        <dbReference type="EMBL" id="GIL94238.1"/>
    </source>
</evidence>
<evidence type="ECO:0000256" key="1">
    <source>
        <dbReference type="SAM" id="Coils"/>
    </source>
</evidence>
<feature type="compositionally biased region" description="Polar residues" evidence="2">
    <location>
        <begin position="571"/>
        <end position="581"/>
    </location>
</feature>
<feature type="compositionally biased region" description="Low complexity" evidence="2">
    <location>
        <begin position="512"/>
        <end position="525"/>
    </location>
</feature>
<feature type="compositionally biased region" description="Low complexity" evidence="2">
    <location>
        <begin position="1012"/>
        <end position="1032"/>
    </location>
</feature>
<feature type="region of interest" description="Disordered" evidence="2">
    <location>
        <begin position="1012"/>
        <end position="1043"/>
    </location>
</feature>
<evidence type="ECO:0000313" key="4">
    <source>
        <dbReference type="Proteomes" id="UP000722791"/>
    </source>
</evidence>
<proteinExistence type="predicted"/>